<evidence type="ECO:0000313" key="2">
    <source>
        <dbReference type="Proteomes" id="UP000216063"/>
    </source>
</evidence>
<evidence type="ECO:0000313" key="1">
    <source>
        <dbReference type="EMBL" id="OYN81760.1"/>
    </source>
</evidence>
<keyword evidence="2" id="KW-1185">Reference proteome</keyword>
<gene>
    <name evidence="1" type="ORF">CG716_05300</name>
</gene>
<dbReference type="Proteomes" id="UP000216063">
    <property type="component" value="Unassembled WGS sequence"/>
</dbReference>
<comment type="caution">
    <text evidence="1">The sequence shown here is derived from an EMBL/GenBank/DDBJ whole genome shotgun (WGS) entry which is preliminary data.</text>
</comment>
<proteinExistence type="predicted"/>
<reference evidence="1 2" key="1">
    <citation type="submission" date="2017-07" db="EMBL/GenBank/DDBJ databases">
        <title>The new phylogeny of genus Mycobacterium.</title>
        <authorList>
            <person name="Tortoli E."/>
            <person name="Trovato A."/>
            <person name="Cirillo D.M."/>
        </authorList>
    </citation>
    <scope>NUCLEOTIDE SEQUENCE [LARGE SCALE GENOMIC DNA]</scope>
    <source>
        <strain evidence="1 2">ATCC 33027</strain>
    </source>
</reference>
<accession>A0A255DRQ0</accession>
<dbReference type="OrthoDB" id="9956141at2"/>
<organism evidence="1 2">
    <name type="scientific">Mycolicibacterium sphagni</name>
    <dbReference type="NCBI Taxonomy" id="1786"/>
    <lineage>
        <taxon>Bacteria</taxon>
        <taxon>Bacillati</taxon>
        <taxon>Actinomycetota</taxon>
        <taxon>Actinomycetes</taxon>
        <taxon>Mycobacteriales</taxon>
        <taxon>Mycobacteriaceae</taxon>
        <taxon>Mycolicibacterium</taxon>
    </lineage>
</organism>
<dbReference type="EMBL" id="NOZR01000003">
    <property type="protein sequence ID" value="OYN81760.1"/>
    <property type="molecule type" value="Genomic_DNA"/>
</dbReference>
<sequence length="59" mass="6263">MTNTVKWVSPTGFTVMHQAEDGTVSYTFPSEPHPQLEAPVTSKGTLGLKPMTDAAMAVA</sequence>
<protein>
    <submittedName>
        <fullName evidence="1">Uncharacterized protein</fullName>
    </submittedName>
</protein>
<name>A0A255DRQ0_9MYCO</name>
<dbReference type="AlphaFoldDB" id="A0A255DRQ0"/>
<dbReference type="RefSeq" id="WP_094477139.1">
    <property type="nucleotide sequence ID" value="NZ_NOZR01000003.1"/>
</dbReference>